<dbReference type="AlphaFoldDB" id="A0A1H9DB93"/>
<evidence type="ECO:0000256" key="2">
    <source>
        <dbReference type="SAM" id="SignalP"/>
    </source>
</evidence>
<dbReference type="InterPro" id="IPR032812">
    <property type="entry name" value="SbsA_Ig"/>
</dbReference>
<gene>
    <name evidence="4" type="ORF">SAMN05444355_101433</name>
</gene>
<accession>A0A1H9DB93</accession>
<protein>
    <submittedName>
        <fullName evidence="4">Ig-like domain-containing protein</fullName>
    </submittedName>
</protein>
<dbReference type="RefSeq" id="WP_074720710.1">
    <property type="nucleotide sequence ID" value="NZ_CBCRVS010000002.1"/>
</dbReference>
<keyword evidence="5" id="KW-1185">Reference proteome</keyword>
<proteinExistence type="predicted"/>
<dbReference type="Proteomes" id="UP000183658">
    <property type="component" value="Unassembled WGS sequence"/>
</dbReference>
<name>A0A1H9DB93_FLAFI</name>
<evidence type="ECO:0000313" key="5">
    <source>
        <dbReference type="Proteomes" id="UP000183658"/>
    </source>
</evidence>
<evidence type="ECO:0000313" key="4">
    <source>
        <dbReference type="EMBL" id="SEQ10746.1"/>
    </source>
</evidence>
<keyword evidence="1 2" id="KW-0732">Signal</keyword>
<dbReference type="PROSITE" id="PS51257">
    <property type="entry name" value="PROKAR_LIPOPROTEIN"/>
    <property type="match status" value="1"/>
</dbReference>
<reference evidence="5" key="1">
    <citation type="submission" date="2016-10" db="EMBL/GenBank/DDBJ databases">
        <authorList>
            <person name="Varghese N."/>
            <person name="Submissions S."/>
        </authorList>
    </citation>
    <scope>NUCLEOTIDE SEQUENCE [LARGE SCALE GENOMIC DNA]</scope>
    <source>
        <strain evidence="5">DSM 15719</strain>
    </source>
</reference>
<feature type="chain" id="PRO_5010205628" evidence="2">
    <location>
        <begin position="24"/>
        <end position="554"/>
    </location>
</feature>
<organism evidence="4 5">
    <name type="scientific">Flavobacterium frigoris</name>
    <dbReference type="NCBI Taxonomy" id="229204"/>
    <lineage>
        <taxon>Bacteria</taxon>
        <taxon>Pseudomonadati</taxon>
        <taxon>Bacteroidota</taxon>
        <taxon>Flavobacteriia</taxon>
        <taxon>Flavobacteriales</taxon>
        <taxon>Flavobacteriaceae</taxon>
        <taxon>Flavobacterium</taxon>
    </lineage>
</organism>
<dbReference type="Pfam" id="PF13205">
    <property type="entry name" value="Big_5"/>
    <property type="match status" value="1"/>
</dbReference>
<evidence type="ECO:0000256" key="1">
    <source>
        <dbReference type="ARBA" id="ARBA00022729"/>
    </source>
</evidence>
<dbReference type="EMBL" id="FOFZ01000001">
    <property type="protein sequence ID" value="SEQ10746.1"/>
    <property type="molecule type" value="Genomic_DNA"/>
</dbReference>
<dbReference type="OrthoDB" id="9809989at2"/>
<feature type="signal peptide" evidence="2">
    <location>
        <begin position="1"/>
        <end position="23"/>
    </location>
</feature>
<sequence length="554" mass="63506">MLKNNLKYISLLLLIVIASCAKRGTITGGLKDTIAPVLKMSFPENFSTNFKGNEIKLVFDENIKLKNLNKQLVISPPMKYEPIISPTSATKTLSIKIKDTLQPNTTYSINFGQSIADNNENNPYNQFKYVFSTGDFIDSLAIGGRIKDAYQKEADAFVSVMLYDVNEKYNDSVVFNNSPRYITNTLDSLKTFRLENLKAGKYLLVAIKDKNSNNKFNPKEDKIGFRKEFITIPNDTVYELELFKEALPFKAFKPTQASGNRLLIGYEGDVKSVDLRPKIVLKNNDDIVPTIVTHFPKKDSLQIWYKPIKIDSLAMTVNKDNYQGKFTFKIKEQKKDTLNITALQNGNLNFRERFTLETTTPLVHIDTSKIKLTNKDSVAVAFTTEYDDFNQKLFFDFKKEPSEKYTFTILPNALTDFFEVANDTLSFKLNTKGTSEYGNLRIQLQNVKRFPVIVELTNAKGDIMASEYSENDTTVDFNLLEPALFTLRLIYDENKNKTYDSGNYLEKRYSEEVVYFSKEIDIRANWDVEQVFDVSLPYTPEPKKKVDAKKKSSF</sequence>
<evidence type="ECO:0000259" key="3">
    <source>
        <dbReference type="Pfam" id="PF13205"/>
    </source>
</evidence>
<feature type="domain" description="SbsA Ig-like" evidence="3">
    <location>
        <begin position="32"/>
        <end position="133"/>
    </location>
</feature>